<evidence type="ECO:0000256" key="3">
    <source>
        <dbReference type="ARBA" id="ARBA00023315"/>
    </source>
</evidence>
<dbReference type="PROSITE" id="PS00099">
    <property type="entry name" value="THIOLASE_3"/>
    <property type="match status" value="1"/>
</dbReference>
<dbReference type="NCBIfam" id="NF006740">
    <property type="entry name" value="PRK09268.1"/>
    <property type="match status" value="1"/>
</dbReference>
<dbReference type="Gene3D" id="3.40.47.10">
    <property type="match status" value="1"/>
</dbReference>
<dbReference type="PANTHER" id="PTHR42689:SF1">
    <property type="entry name" value="ACETYL-COA ACYLTRANSFERASE FADA2 (3-KETOACYL-COA THIOLASE) (BETA-KETOTHIOLASE)-RELATED"/>
    <property type="match status" value="1"/>
</dbReference>
<dbReference type="InterPro" id="IPR002155">
    <property type="entry name" value="Thiolase"/>
</dbReference>
<evidence type="ECO:0000313" key="8">
    <source>
        <dbReference type="EMBL" id="TCO78906.1"/>
    </source>
</evidence>
<dbReference type="PANTHER" id="PTHR42689">
    <property type="entry name" value="ACETYL-COA ACYLTRANSFERASE FADA2 (3-KETOACYL-COA THIOLASE) (BETA-KETOTHIOLASE)-RELATED"/>
    <property type="match status" value="1"/>
</dbReference>
<evidence type="ECO:0000256" key="4">
    <source>
        <dbReference type="PIRSR" id="PIRSR000429-1"/>
    </source>
</evidence>
<dbReference type="InterPro" id="IPR020616">
    <property type="entry name" value="Thiolase_N"/>
</dbReference>
<accession>A0A4R2L4X9</accession>
<dbReference type="InterPro" id="IPR050521">
    <property type="entry name" value="3-ketoacyl-CoA_Thiolase"/>
</dbReference>
<evidence type="ECO:0000256" key="2">
    <source>
        <dbReference type="ARBA" id="ARBA00022679"/>
    </source>
</evidence>
<dbReference type="CDD" id="cd00751">
    <property type="entry name" value="thiolase"/>
    <property type="match status" value="1"/>
</dbReference>
<reference evidence="8 9" key="1">
    <citation type="submission" date="2019-03" db="EMBL/GenBank/DDBJ databases">
        <title>Genomic Encyclopedia of Type Strains, Phase IV (KMG-IV): sequencing the most valuable type-strain genomes for metagenomic binning, comparative biology and taxonomic classification.</title>
        <authorList>
            <person name="Goeker M."/>
        </authorList>
    </citation>
    <scope>NUCLEOTIDE SEQUENCE [LARGE SCALE GENOMIC DNA]</scope>
    <source>
        <strain evidence="8 9">DSM 25287</strain>
    </source>
</reference>
<dbReference type="GO" id="GO:0005829">
    <property type="term" value="C:cytosol"/>
    <property type="evidence" value="ECO:0007669"/>
    <property type="project" value="TreeGrafter"/>
</dbReference>
<name>A0A4R2L4X9_9GAMM</name>
<dbReference type="InterPro" id="IPR016039">
    <property type="entry name" value="Thiolase-like"/>
</dbReference>
<protein>
    <submittedName>
        <fullName evidence="8">3-ketoacyl-CoA thiolase</fullName>
    </submittedName>
</protein>
<proteinExistence type="inferred from homology"/>
<evidence type="ECO:0000259" key="6">
    <source>
        <dbReference type="Pfam" id="PF00108"/>
    </source>
</evidence>
<keyword evidence="2 5" id="KW-0808">Transferase</keyword>
<keyword evidence="9" id="KW-1185">Reference proteome</keyword>
<organism evidence="8 9">
    <name type="scientific">Plasticicumulans lactativorans</name>
    <dbReference type="NCBI Taxonomy" id="1133106"/>
    <lineage>
        <taxon>Bacteria</taxon>
        <taxon>Pseudomonadati</taxon>
        <taxon>Pseudomonadota</taxon>
        <taxon>Gammaproteobacteria</taxon>
        <taxon>Candidatus Competibacteraceae</taxon>
        <taxon>Plasticicumulans</taxon>
    </lineage>
</organism>
<dbReference type="RefSeq" id="WP_132544891.1">
    <property type="nucleotide sequence ID" value="NZ_SLWY01000021.1"/>
</dbReference>
<sequence>MNNPLTPPGLRRVAIVGGVRTPFCRANTGYAELGNLDLLVTALQGLVERYGLAGVHLDEVGAGAVTAHSRDWNLAREALLSTALAPSTPAYTLVQACGTSLQAALQLGAKIASGAIDCGIAAGVDTASDVPLVFGARFAHRLLALSRARTLRERLAALRGFSPRELAPVPPSPAEPRTGLSMGEHCERMAKEWRIGRAEQDALALDSHRKASAARDAGFLDELLVPCAGVLRDNLVRDDASAAALAALKPVFDRSDAGTLTAGNSTPLTDGAAAVLLASEDWARAHGLPVLAWLGPARVAAVDFVNDAGLLMAPTVAVAELLGRSGLRLQDFDFYEIHEAFAAQVLCTLRAWESADYCRAQLGLAAPLGAIDPARLNPVGSSLAYGHPFAATGARILATAAKQLAVRGGGRALVSVCTAGGMGLAAIVEGAAAG</sequence>
<dbReference type="SUPFAM" id="SSF53901">
    <property type="entry name" value="Thiolase-like"/>
    <property type="match status" value="2"/>
</dbReference>
<evidence type="ECO:0000313" key="9">
    <source>
        <dbReference type="Proteomes" id="UP000295765"/>
    </source>
</evidence>
<evidence type="ECO:0000256" key="1">
    <source>
        <dbReference type="ARBA" id="ARBA00010982"/>
    </source>
</evidence>
<dbReference type="NCBIfam" id="TIGR01930">
    <property type="entry name" value="AcCoA-C-Actrans"/>
    <property type="match status" value="1"/>
</dbReference>
<dbReference type="InterPro" id="IPR020617">
    <property type="entry name" value="Thiolase_C"/>
</dbReference>
<dbReference type="Pfam" id="PF02803">
    <property type="entry name" value="Thiolase_C"/>
    <property type="match status" value="1"/>
</dbReference>
<dbReference type="GO" id="GO:0003988">
    <property type="term" value="F:acetyl-CoA C-acyltransferase activity"/>
    <property type="evidence" value="ECO:0007669"/>
    <property type="project" value="UniProtKB-ARBA"/>
</dbReference>
<dbReference type="AlphaFoldDB" id="A0A4R2L4X9"/>
<comment type="similarity">
    <text evidence="1 5">Belongs to the thiolase-like superfamily. Thiolase family.</text>
</comment>
<dbReference type="EMBL" id="SLWY01000021">
    <property type="protein sequence ID" value="TCO78906.1"/>
    <property type="molecule type" value="Genomic_DNA"/>
</dbReference>
<feature type="active site" description="Acyl-thioester intermediate" evidence="4">
    <location>
        <position position="97"/>
    </location>
</feature>
<feature type="active site" description="Proton acceptor" evidence="4">
    <location>
        <position position="417"/>
    </location>
</feature>
<evidence type="ECO:0000256" key="5">
    <source>
        <dbReference type="RuleBase" id="RU003557"/>
    </source>
</evidence>
<keyword evidence="3 5" id="KW-0012">Acyltransferase</keyword>
<dbReference type="InterPro" id="IPR020610">
    <property type="entry name" value="Thiolase_AS"/>
</dbReference>
<evidence type="ECO:0000259" key="7">
    <source>
        <dbReference type="Pfam" id="PF02803"/>
    </source>
</evidence>
<feature type="active site" description="Proton acceptor" evidence="4">
    <location>
        <position position="387"/>
    </location>
</feature>
<comment type="caution">
    <text evidence="8">The sequence shown here is derived from an EMBL/GenBank/DDBJ whole genome shotgun (WGS) entry which is preliminary data.</text>
</comment>
<dbReference type="OrthoDB" id="1402717at2"/>
<gene>
    <name evidence="8" type="ORF">EV699_12119</name>
</gene>
<feature type="domain" description="Thiolase N-terminal" evidence="6">
    <location>
        <begin position="13"/>
        <end position="281"/>
    </location>
</feature>
<dbReference type="Pfam" id="PF00108">
    <property type="entry name" value="Thiolase_N"/>
    <property type="match status" value="1"/>
</dbReference>
<dbReference type="PIRSF" id="PIRSF000429">
    <property type="entry name" value="Ac-CoA_Ac_transf"/>
    <property type="match status" value="1"/>
</dbReference>
<feature type="domain" description="Thiolase C-terminal" evidence="7">
    <location>
        <begin position="305"/>
        <end position="429"/>
    </location>
</feature>
<dbReference type="Proteomes" id="UP000295765">
    <property type="component" value="Unassembled WGS sequence"/>
</dbReference>